<comment type="caution">
    <text evidence="8">The sequence shown here is derived from an EMBL/GenBank/DDBJ whole genome shotgun (WGS) entry which is preliminary data.</text>
</comment>
<reference evidence="8 9" key="1">
    <citation type="submission" date="2021-08" db="EMBL/GenBank/DDBJ databases">
        <title>Draft Genome Sequence of Phanerochaete sordida strain YK-624.</title>
        <authorList>
            <person name="Mori T."/>
            <person name="Dohra H."/>
            <person name="Suzuki T."/>
            <person name="Kawagishi H."/>
            <person name="Hirai H."/>
        </authorList>
    </citation>
    <scope>NUCLEOTIDE SEQUENCE [LARGE SCALE GENOMIC DNA]</scope>
    <source>
        <strain evidence="8 9">YK-624</strain>
    </source>
</reference>
<keyword evidence="4 6" id="KW-0472">Membrane</keyword>
<feature type="transmembrane region" description="Helical" evidence="6">
    <location>
        <begin position="406"/>
        <end position="426"/>
    </location>
</feature>
<dbReference type="PROSITE" id="PS00217">
    <property type="entry name" value="SUGAR_TRANSPORT_2"/>
    <property type="match status" value="1"/>
</dbReference>
<feature type="transmembrane region" description="Helical" evidence="6">
    <location>
        <begin position="432"/>
        <end position="451"/>
    </location>
</feature>
<protein>
    <submittedName>
        <fullName evidence="8">MFS general substrate transporter</fullName>
    </submittedName>
</protein>
<evidence type="ECO:0000256" key="2">
    <source>
        <dbReference type="ARBA" id="ARBA00022692"/>
    </source>
</evidence>
<proteinExistence type="predicted"/>
<feature type="transmembrane region" description="Helical" evidence="6">
    <location>
        <begin position="334"/>
        <end position="356"/>
    </location>
</feature>
<feature type="transmembrane region" description="Helical" evidence="6">
    <location>
        <begin position="291"/>
        <end position="313"/>
    </location>
</feature>
<feature type="domain" description="Major facilitator superfamily (MFS) profile" evidence="7">
    <location>
        <begin position="67"/>
        <end position="560"/>
    </location>
</feature>
<dbReference type="PANTHER" id="PTHR23501:SF102">
    <property type="entry name" value="DRUG TRANSPORTER, PUTATIVE (AFU_ORTHOLOGUE AFUA_3G08530)-RELATED"/>
    <property type="match status" value="1"/>
</dbReference>
<evidence type="ECO:0000256" key="1">
    <source>
        <dbReference type="ARBA" id="ARBA00004141"/>
    </source>
</evidence>
<comment type="subcellular location">
    <subcellularLocation>
        <location evidence="1">Membrane</location>
        <topology evidence="1">Multi-pass membrane protein</topology>
    </subcellularLocation>
</comment>
<dbReference type="InterPro" id="IPR036259">
    <property type="entry name" value="MFS_trans_sf"/>
</dbReference>
<feature type="transmembrane region" description="Helical" evidence="6">
    <location>
        <begin position="65"/>
        <end position="91"/>
    </location>
</feature>
<keyword evidence="3 6" id="KW-1133">Transmembrane helix</keyword>
<feature type="transmembrane region" description="Helical" evidence="6">
    <location>
        <begin position="471"/>
        <end position="491"/>
    </location>
</feature>
<sequence length="590" mass="63207">MKQNDCPAVAVVTEPVAATATPSFPDSRPQNAPFSPASSKASSTSTLVGDYEPAKPPSLSTFRLFLAHFGAALTLFLATTDATIVSTILPTISSDFNASQLEYTWVGVAYMLTQTAFQPLYGKISDLIGRKTVLYSSMLVFVTGSILCGGSQSMLWLIIARALAGIGGGGIVSLVWTITSEIVEERSRAQWSQALSITWSCSAIAGPLLGGVFSNSGGFFSWRWAFYLNLPVCVVALVVLLLALRGVDVGASHHTSWRRFAHTFDFIGLLLFMCGSSCIIIGFSFSGTLGWVNPGTLILIISGLAVLILGGCYEVRTKRDALFPRTAFVDSTTIIILVVNFLHNLCFNAGTFYLALYFQSVEGLQPVVAGLHMLPYSLGSSIASLPVAWYISWWQKRKGDTSGQKLMICSGLCLAAVGFGLMITLNDASSHIVQYIFPLLCGVGLGMLFHAPYQIFTKTLRPKELASGTSAFFLVRFTGATVGLSVAGAVFNRRLSQSLPAAFGNPANLDLDQLNSIIPLDLQREVIHAVSTSIQTIWAICCPCLGVAFMISFFLKNLAFKENSRLATEAVEKSADAGPPTLQVAGGLQV</sequence>
<evidence type="ECO:0000256" key="3">
    <source>
        <dbReference type="ARBA" id="ARBA00022989"/>
    </source>
</evidence>
<dbReference type="InterPro" id="IPR011701">
    <property type="entry name" value="MFS"/>
</dbReference>
<evidence type="ECO:0000256" key="6">
    <source>
        <dbReference type="SAM" id="Phobius"/>
    </source>
</evidence>
<dbReference type="AlphaFoldDB" id="A0A9P3G3S9"/>
<evidence type="ECO:0000313" key="9">
    <source>
        <dbReference type="Proteomes" id="UP000703269"/>
    </source>
</evidence>
<feature type="transmembrane region" description="Helical" evidence="6">
    <location>
        <begin position="376"/>
        <end position="394"/>
    </location>
</feature>
<evidence type="ECO:0000313" key="8">
    <source>
        <dbReference type="EMBL" id="GJE87743.1"/>
    </source>
</evidence>
<dbReference type="OrthoDB" id="2351791at2759"/>
<feature type="transmembrane region" description="Helical" evidence="6">
    <location>
        <begin position="191"/>
        <end position="212"/>
    </location>
</feature>
<dbReference type="PANTHER" id="PTHR23501">
    <property type="entry name" value="MAJOR FACILITATOR SUPERFAMILY"/>
    <property type="match status" value="1"/>
</dbReference>
<feature type="transmembrane region" description="Helical" evidence="6">
    <location>
        <begin position="158"/>
        <end position="179"/>
    </location>
</feature>
<organism evidence="8 9">
    <name type="scientific">Phanerochaete sordida</name>
    <dbReference type="NCBI Taxonomy" id="48140"/>
    <lineage>
        <taxon>Eukaryota</taxon>
        <taxon>Fungi</taxon>
        <taxon>Dikarya</taxon>
        <taxon>Basidiomycota</taxon>
        <taxon>Agaricomycotina</taxon>
        <taxon>Agaricomycetes</taxon>
        <taxon>Polyporales</taxon>
        <taxon>Phanerochaetaceae</taxon>
        <taxon>Phanerochaete</taxon>
    </lineage>
</organism>
<dbReference type="GO" id="GO:0022857">
    <property type="term" value="F:transmembrane transporter activity"/>
    <property type="evidence" value="ECO:0007669"/>
    <property type="project" value="InterPro"/>
</dbReference>
<feature type="transmembrane region" description="Helical" evidence="6">
    <location>
        <begin position="264"/>
        <end position="285"/>
    </location>
</feature>
<dbReference type="GO" id="GO:0005886">
    <property type="term" value="C:plasma membrane"/>
    <property type="evidence" value="ECO:0007669"/>
    <property type="project" value="TreeGrafter"/>
</dbReference>
<dbReference type="InterPro" id="IPR005829">
    <property type="entry name" value="Sugar_transporter_CS"/>
</dbReference>
<keyword evidence="2 6" id="KW-0812">Transmembrane</keyword>
<feature type="transmembrane region" description="Helical" evidence="6">
    <location>
        <begin position="103"/>
        <end position="121"/>
    </location>
</feature>
<feature type="transmembrane region" description="Helical" evidence="6">
    <location>
        <begin position="224"/>
        <end position="244"/>
    </location>
</feature>
<evidence type="ECO:0000256" key="4">
    <source>
        <dbReference type="ARBA" id="ARBA00023136"/>
    </source>
</evidence>
<dbReference type="Proteomes" id="UP000703269">
    <property type="component" value="Unassembled WGS sequence"/>
</dbReference>
<dbReference type="Gene3D" id="1.20.1720.10">
    <property type="entry name" value="Multidrug resistance protein D"/>
    <property type="match status" value="1"/>
</dbReference>
<feature type="compositionally biased region" description="Low complexity" evidence="5">
    <location>
        <begin position="32"/>
        <end position="46"/>
    </location>
</feature>
<dbReference type="Pfam" id="PF07690">
    <property type="entry name" value="MFS_1"/>
    <property type="match status" value="1"/>
</dbReference>
<dbReference type="PROSITE" id="PS50850">
    <property type="entry name" value="MFS"/>
    <property type="match status" value="1"/>
</dbReference>
<dbReference type="SUPFAM" id="SSF103473">
    <property type="entry name" value="MFS general substrate transporter"/>
    <property type="match status" value="1"/>
</dbReference>
<dbReference type="EMBL" id="BPQB01000007">
    <property type="protein sequence ID" value="GJE87743.1"/>
    <property type="molecule type" value="Genomic_DNA"/>
</dbReference>
<gene>
    <name evidence="8" type="ORF">PsYK624_038260</name>
</gene>
<evidence type="ECO:0000256" key="5">
    <source>
        <dbReference type="SAM" id="MobiDB-lite"/>
    </source>
</evidence>
<keyword evidence="9" id="KW-1185">Reference proteome</keyword>
<evidence type="ECO:0000259" key="7">
    <source>
        <dbReference type="PROSITE" id="PS50850"/>
    </source>
</evidence>
<accession>A0A9P3G3S9</accession>
<name>A0A9P3G3S9_9APHY</name>
<feature type="transmembrane region" description="Helical" evidence="6">
    <location>
        <begin position="536"/>
        <end position="555"/>
    </location>
</feature>
<dbReference type="InterPro" id="IPR020846">
    <property type="entry name" value="MFS_dom"/>
</dbReference>
<feature type="transmembrane region" description="Helical" evidence="6">
    <location>
        <begin position="133"/>
        <end position="152"/>
    </location>
</feature>
<dbReference type="Gene3D" id="1.20.1250.20">
    <property type="entry name" value="MFS general substrate transporter like domains"/>
    <property type="match status" value="1"/>
</dbReference>
<feature type="region of interest" description="Disordered" evidence="5">
    <location>
        <begin position="20"/>
        <end position="49"/>
    </location>
</feature>